<keyword evidence="1" id="KW-0175">Coiled coil</keyword>
<accession>A0A7S0D5V2</accession>
<dbReference type="EMBL" id="HBEM01010743">
    <property type="protein sequence ID" value="CAD8444067.1"/>
    <property type="molecule type" value="Transcribed_RNA"/>
</dbReference>
<proteinExistence type="predicted"/>
<reference evidence="2" key="1">
    <citation type="submission" date="2021-01" db="EMBL/GenBank/DDBJ databases">
        <authorList>
            <person name="Corre E."/>
            <person name="Pelletier E."/>
            <person name="Niang G."/>
            <person name="Scheremetjew M."/>
            <person name="Finn R."/>
            <person name="Kale V."/>
            <person name="Holt S."/>
            <person name="Cochrane G."/>
            <person name="Meng A."/>
            <person name="Brown T."/>
            <person name="Cohen L."/>
        </authorList>
    </citation>
    <scope>NUCLEOTIDE SEQUENCE</scope>
    <source>
        <strain evidence="2">CCMP2058</strain>
    </source>
</reference>
<organism evidence="2">
    <name type="scientific">Amorphochlora amoebiformis</name>
    <dbReference type="NCBI Taxonomy" id="1561963"/>
    <lineage>
        <taxon>Eukaryota</taxon>
        <taxon>Sar</taxon>
        <taxon>Rhizaria</taxon>
        <taxon>Cercozoa</taxon>
        <taxon>Chlorarachniophyceae</taxon>
        <taxon>Amorphochlora</taxon>
    </lineage>
</organism>
<name>A0A7S0D5V2_9EUKA</name>
<protein>
    <submittedName>
        <fullName evidence="2">Uncharacterized protein</fullName>
    </submittedName>
</protein>
<evidence type="ECO:0000256" key="1">
    <source>
        <dbReference type="SAM" id="Coils"/>
    </source>
</evidence>
<feature type="coiled-coil region" evidence="1">
    <location>
        <begin position="96"/>
        <end position="137"/>
    </location>
</feature>
<gene>
    <name evidence="2" type="ORF">LAMO00422_LOCUS7526</name>
</gene>
<evidence type="ECO:0000313" key="2">
    <source>
        <dbReference type="EMBL" id="CAD8444067.1"/>
    </source>
</evidence>
<dbReference type="AlphaFoldDB" id="A0A7S0D5V2"/>
<sequence>MAISISFVALFYYEDADHKSVKPPSHRKLPPDSVSGKVFRYTIGSAEDEPKALLQAATVFCSFFWIFVATLSMGLNWNTAALRAKGAKLKVFEKNIHGNKEEVEVHREENEELQKNQRELRSESDRLRRAIDTLNKSKLHLHGSIGDTKEVNSRIEQELERGIKMMDARVALAEKMKKIQKDNWGIEVKYKIEHDLDKARAVFDSVSPKYPHEIDSSIFPTLKNTLIFHFRGKGFHKLQYSDFVSSYYAKAFTKSDYVACMERKFKEVAAEDIAEKGTKLDKEQKSLVDDLAKLKAEFQKAKAEGHESWMGYLFRKSKKKKNFPTQNWQGQLFARSQVLSVGGLHIHPMSQPHL</sequence>